<protein>
    <submittedName>
        <fullName evidence="1">NADH-ubiquinone oxidoreductase ASHI subunit (CI-ASHI or NDUFB8) domain-containing protein</fullName>
    </submittedName>
</protein>
<comment type="caution">
    <text evidence="1">The sequence shown here is derived from an EMBL/GenBank/DDBJ whole genome shotgun (WGS) entry which is preliminary data.</text>
</comment>
<dbReference type="PANTHER" id="PTHR12840:SF1">
    <property type="entry name" value="NADH DEHYDROGENASE [UBIQUINONE] 1 BETA SUBCOMPLEX SUBUNIT 8, MITOCHONDRIAL"/>
    <property type="match status" value="1"/>
</dbReference>
<name>L8WTS0_THACA</name>
<dbReference type="EMBL" id="AFRT01001501">
    <property type="protein sequence ID" value="ELU40172.1"/>
    <property type="molecule type" value="Genomic_DNA"/>
</dbReference>
<dbReference type="AlphaFoldDB" id="L8WTS0"/>
<evidence type="ECO:0000313" key="1">
    <source>
        <dbReference type="EMBL" id="ELU40172.1"/>
    </source>
</evidence>
<keyword evidence="2" id="KW-1185">Reference proteome</keyword>
<accession>L8WTS0</accession>
<dbReference type="Pfam" id="PF05821">
    <property type="entry name" value="NDUF_B8"/>
    <property type="match status" value="1"/>
</dbReference>
<dbReference type="InterPro" id="IPR008699">
    <property type="entry name" value="NDUFB8"/>
</dbReference>
<dbReference type="Proteomes" id="UP000011668">
    <property type="component" value="Unassembled WGS sequence"/>
</dbReference>
<evidence type="ECO:0000313" key="2">
    <source>
        <dbReference type="Proteomes" id="UP000011668"/>
    </source>
</evidence>
<dbReference type="OMA" id="VYRYYPD"/>
<dbReference type="GO" id="GO:0005739">
    <property type="term" value="C:mitochondrion"/>
    <property type="evidence" value="ECO:0007669"/>
    <property type="project" value="InterPro"/>
</dbReference>
<dbReference type="PANTHER" id="PTHR12840">
    <property type="entry name" value="NADH-UBIQUINONE OXIDOREDUCTASE ASHI SUBUNIT"/>
    <property type="match status" value="1"/>
</dbReference>
<gene>
    <name evidence="1" type="ORF">AG1IA_05799</name>
</gene>
<dbReference type="HOGENOM" id="CLU_100674_1_0_1"/>
<sequence>MLSRIVARRAVPRLGLMRTYATPVEFKQPKNDPQLGDYPQIPPISVQRRPAKGWWNLQDRRNFGETLPEQHEILSIWAPDVFNISRANALKQFGIAVTIFLGFVMAVKASVPERPAAPRSYPYGGLVTELGGLDANKVLREIILIKETTNGITGIKGCSIRT</sequence>
<proteinExistence type="predicted"/>
<reference evidence="1 2" key="1">
    <citation type="journal article" date="2013" name="Nat. Commun.">
        <title>The evolution and pathogenic mechanisms of the rice sheath blight pathogen.</title>
        <authorList>
            <person name="Zheng A."/>
            <person name="Lin R."/>
            <person name="Xu L."/>
            <person name="Qin P."/>
            <person name="Tang C."/>
            <person name="Ai P."/>
            <person name="Zhang D."/>
            <person name="Liu Y."/>
            <person name="Sun Z."/>
            <person name="Feng H."/>
            <person name="Wang Y."/>
            <person name="Chen Y."/>
            <person name="Liang X."/>
            <person name="Fu R."/>
            <person name="Li Q."/>
            <person name="Zhang J."/>
            <person name="Yu X."/>
            <person name="Xie Z."/>
            <person name="Ding L."/>
            <person name="Guan P."/>
            <person name="Tang J."/>
            <person name="Liang Y."/>
            <person name="Wang S."/>
            <person name="Deng Q."/>
            <person name="Li S."/>
            <person name="Zhu J."/>
            <person name="Wang L."/>
            <person name="Liu H."/>
            <person name="Li P."/>
        </authorList>
    </citation>
    <scope>NUCLEOTIDE SEQUENCE [LARGE SCALE GENOMIC DNA]</scope>
    <source>
        <strain evidence="2">AG-1 IA</strain>
    </source>
</reference>
<keyword evidence="1" id="KW-0830">Ubiquinone</keyword>
<dbReference type="OrthoDB" id="2014058at2759"/>
<organism evidence="1 2">
    <name type="scientific">Thanatephorus cucumeris (strain AG1-IA)</name>
    <name type="common">Rice sheath blight fungus</name>
    <name type="synonym">Rhizoctonia solani</name>
    <dbReference type="NCBI Taxonomy" id="983506"/>
    <lineage>
        <taxon>Eukaryota</taxon>
        <taxon>Fungi</taxon>
        <taxon>Dikarya</taxon>
        <taxon>Basidiomycota</taxon>
        <taxon>Agaricomycotina</taxon>
        <taxon>Agaricomycetes</taxon>
        <taxon>Cantharellales</taxon>
        <taxon>Ceratobasidiaceae</taxon>
        <taxon>Rhizoctonia</taxon>
        <taxon>Rhizoctonia solani AG-1</taxon>
    </lineage>
</organism>
<dbReference type="STRING" id="983506.L8WTS0"/>